<name>A0A6A6JDI9_WESOR</name>
<dbReference type="RefSeq" id="XP_033651874.1">
    <property type="nucleotide sequence ID" value="XM_033793085.1"/>
</dbReference>
<reference evidence="1" key="1">
    <citation type="journal article" date="2020" name="Stud. Mycol.">
        <title>101 Dothideomycetes genomes: a test case for predicting lifestyles and emergence of pathogens.</title>
        <authorList>
            <person name="Haridas S."/>
            <person name="Albert R."/>
            <person name="Binder M."/>
            <person name="Bloem J."/>
            <person name="Labutti K."/>
            <person name="Salamov A."/>
            <person name="Andreopoulos B."/>
            <person name="Baker S."/>
            <person name="Barry K."/>
            <person name="Bills G."/>
            <person name="Bluhm B."/>
            <person name="Cannon C."/>
            <person name="Castanera R."/>
            <person name="Culley D."/>
            <person name="Daum C."/>
            <person name="Ezra D."/>
            <person name="Gonzalez J."/>
            <person name="Henrissat B."/>
            <person name="Kuo A."/>
            <person name="Liang C."/>
            <person name="Lipzen A."/>
            <person name="Lutzoni F."/>
            <person name="Magnuson J."/>
            <person name="Mondo S."/>
            <person name="Nolan M."/>
            <person name="Ohm R."/>
            <person name="Pangilinan J."/>
            <person name="Park H.-J."/>
            <person name="Ramirez L."/>
            <person name="Alfaro M."/>
            <person name="Sun H."/>
            <person name="Tritt A."/>
            <person name="Yoshinaga Y."/>
            <person name="Zwiers L.-H."/>
            <person name="Turgeon B."/>
            <person name="Goodwin S."/>
            <person name="Spatafora J."/>
            <person name="Crous P."/>
            <person name="Grigoriev I."/>
        </authorList>
    </citation>
    <scope>NUCLEOTIDE SEQUENCE</scope>
    <source>
        <strain evidence="1">CBS 379.55</strain>
    </source>
</reference>
<dbReference type="GeneID" id="54546260"/>
<protein>
    <submittedName>
        <fullName evidence="1">Uncharacterized protein</fullName>
    </submittedName>
</protein>
<evidence type="ECO:0000313" key="2">
    <source>
        <dbReference type="Proteomes" id="UP000800097"/>
    </source>
</evidence>
<dbReference type="Pfam" id="PF12044">
    <property type="entry name" value="Metallopep"/>
    <property type="match status" value="1"/>
</dbReference>
<dbReference type="EMBL" id="ML986503">
    <property type="protein sequence ID" value="KAF2274335.1"/>
    <property type="molecule type" value="Genomic_DNA"/>
</dbReference>
<organism evidence="1 2">
    <name type="scientific">Westerdykella ornata</name>
    <dbReference type="NCBI Taxonomy" id="318751"/>
    <lineage>
        <taxon>Eukaryota</taxon>
        <taxon>Fungi</taxon>
        <taxon>Dikarya</taxon>
        <taxon>Ascomycota</taxon>
        <taxon>Pezizomycotina</taxon>
        <taxon>Dothideomycetes</taxon>
        <taxon>Pleosporomycetidae</taxon>
        <taxon>Pleosporales</taxon>
        <taxon>Sporormiaceae</taxon>
        <taxon>Westerdykella</taxon>
    </lineage>
</organism>
<gene>
    <name evidence="1" type="ORF">EI97DRAFT_126430</name>
</gene>
<dbReference type="AlphaFoldDB" id="A0A6A6JDI9"/>
<dbReference type="PANTHER" id="PTHR21054:SF2">
    <property type="entry name" value="MIP04191P"/>
    <property type="match status" value="1"/>
</dbReference>
<accession>A0A6A6JDI9</accession>
<proteinExistence type="predicted"/>
<dbReference type="InterPro" id="IPR053002">
    <property type="entry name" value="Metalloproteinase_M10B"/>
</dbReference>
<dbReference type="InterPro" id="IPR021917">
    <property type="entry name" value="Unchr_Zn-peptidase-like"/>
</dbReference>
<evidence type="ECO:0000313" key="1">
    <source>
        <dbReference type="EMBL" id="KAF2274335.1"/>
    </source>
</evidence>
<sequence>MLSPGANQLMIFHLRNGKSKAGLINLLHYIPLLQNPPLHLAIMVASDSPLAMYCPSHKQGDAYGTHDDLAAAIAKFRMTAYMWQAMTAEDMRLKGLGRRTFRLDEEWAADTVSREFCNAPMQPLHREGIMRTTAKIHVVRSSATVNQIRRDNGSVPWRCFVDALKEAKGPFQSSTRPVVAGIMLDWPYRDQSTVRDGGASGRHDANGVSFGLSGGDLTFSWPRFVEEVADCLADTTSPGSSIRESYHRCASMWETCAIGQGALLLAVGQAFGLSRHPGIMAHGYALDWPKNFLAETAYSCCLRASGMIVSDSTRNTAHWDLADALVLRRLRHFRLPSDSLKAAFHRSEKPGFCWKRDEETGGAILEISSLGGIARISFNGEAEACPTVGHPVKSVEIQEEGLVKRFNRNAPLSLSIVGVNGEETRKKNVWQTPPSIEAIKIPGTGMMLEKRFVIGAGGTGDWNDMKPWVQLLRDKGPDGKIHGAVRMDLYVGCSWQGSRVKYEDGHTGQWGMPPDSTESLFQHWIHGIDLGRDGPISMVECNRGKRWTSVIFGIKFHLANGTSQGELNLSSHSYEALCTDDGYDYGDDGYSYGDDGYGYMNDGHDYSDDDATMDDEKACGVVKLAPRADEVIVGFFGKNRQYGGVAQFGIITAPKELGLDGLPDAVFDLPELKTG</sequence>
<dbReference type="OrthoDB" id="74460at2759"/>
<dbReference type="Proteomes" id="UP000800097">
    <property type="component" value="Unassembled WGS sequence"/>
</dbReference>
<dbReference type="GO" id="GO:0005737">
    <property type="term" value="C:cytoplasm"/>
    <property type="evidence" value="ECO:0007669"/>
    <property type="project" value="TreeGrafter"/>
</dbReference>
<keyword evidence="2" id="KW-1185">Reference proteome</keyword>
<dbReference type="PANTHER" id="PTHR21054">
    <property type="entry name" value="ZINC METALLOPROTEINASE-RELATED"/>
    <property type="match status" value="1"/>
</dbReference>